<dbReference type="PRINTS" id="PR00368">
    <property type="entry name" value="FADPNR"/>
</dbReference>
<keyword evidence="7 11" id="KW-0676">Redox-active center</keyword>
<evidence type="ECO:0000256" key="7">
    <source>
        <dbReference type="ARBA" id="ARBA00023284"/>
    </source>
</evidence>
<evidence type="ECO:0000256" key="6">
    <source>
        <dbReference type="ARBA" id="ARBA00023157"/>
    </source>
</evidence>
<dbReference type="InterPro" id="IPR004099">
    <property type="entry name" value="Pyr_nucl-diS_OxRdtase_dimer"/>
</dbReference>
<dbReference type="Gene3D" id="3.50.50.60">
    <property type="entry name" value="FAD/NAD(P)-binding domain"/>
    <property type="match status" value="2"/>
</dbReference>
<sequence length="560" mass="60604">MMMLGMVNATAVAVTSKDLTINCARYATRLMCVTSCAMMRNSSMMIRLRNGGSFGASSLVSKRSMSTTAAAASLNTLDYDYLVIGGGSGGISSARRAASYRTPENPLKVGLVERDVDHMIGGTCVNVGCVPKKLSWSAATLNETFLHDASHYGFQTDEGSSAPPMDYTTFKHRRDKYLARLRGIYQNNLKKADVDLMRSAGRIVKSESDNDKVTVQLDDGKKVTASHVLIACGGQPEVPEIEGKEFTIDSDGFFELEKLPKSVVVAGAGYIAVELAGIFNAFGVDTTLTVRRHKALRSFDEDISDELMVQMQKSGIKVATHFVPKKVTKDEAIGALTLTAESGAEVRADCVLMAAGRTTKPNVEAIGCKGIIDLTPKGYIKVDKYQNTSMPRVYAVGDVIGNYELTPVAIAAGRTLSDRLFGPFQDKSNLYIDYETIPTVVFAHPPIGTCGLTEAQAVEKYGKDNLKIYRSRFVNLYYGIFQVEPSEKPKTLVKVICTGPEEKVVGLHVLGMGADELLQGFAVAMRMGATKADLDRTVAIHPTAAEEIVTLAPWGPMSKH</sequence>
<evidence type="ECO:0000313" key="15">
    <source>
        <dbReference type="EMBL" id="KAF4700225.1"/>
    </source>
</evidence>
<dbReference type="NCBIfam" id="TIGR01421">
    <property type="entry name" value="gluta_reduc_1"/>
    <property type="match status" value="1"/>
</dbReference>
<keyword evidence="3 11" id="KW-0285">Flavoprotein</keyword>
<dbReference type="PROSITE" id="PS00076">
    <property type="entry name" value="PYRIDINE_REDOX_1"/>
    <property type="match status" value="1"/>
</dbReference>
<feature type="domain" description="FAD/NAD(P)-binding" evidence="14">
    <location>
        <begin position="79"/>
        <end position="413"/>
    </location>
</feature>
<dbReference type="Pfam" id="PF02852">
    <property type="entry name" value="Pyr_redox_dim"/>
    <property type="match status" value="1"/>
</dbReference>
<evidence type="ECO:0000256" key="12">
    <source>
        <dbReference type="RuleBase" id="RU365016"/>
    </source>
</evidence>
<dbReference type="GO" id="GO:0050660">
    <property type="term" value="F:flavin adenine dinucleotide binding"/>
    <property type="evidence" value="ECO:0007669"/>
    <property type="project" value="InterPro"/>
</dbReference>
<dbReference type="NCBIfam" id="NF004776">
    <property type="entry name" value="PRK06116.1"/>
    <property type="match status" value="1"/>
</dbReference>
<dbReference type="AlphaFoldDB" id="A0A7J6PVY5"/>
<protein>
    <recommendedName>
        <fullName evidence="12">Glutathione reductase</fullName>
        <ecNumber evidence="12">1.8.1.7</ecNumber>
    </recommendedName>
</protein>
<dbReference type="InterPro" id="IPR012999">
    <property type="entry name" value="Pyr_OxRdtase_I_AS"/>
</dbReference>
<evidence type="ECO:0000256" key="9">
    <source>
        <dbReference type="PIRSR" id="PIRSR000350-3"/>
    </source>
</evidence>
<dbReference type="GO" id="GO:0005739">
    <property type="term" value="C:mitochondrion"/>
    <property type="evidence" value="ECO:0007669"/>
    <property type="project" value="TreeGrafter"/>
</dbReference>
<feature type="disulfide bond" description="Redox-active" evidence="10">
    <location>
        <begin position="124"/>
        <end position="129"/>
    </location>
</feature>
<comment type="caution">
    <text evidence="15">The sequence shown here is derived from an EMBL/GenBank/DDBJ whole genome shotgun (WGS) entry which is preliminary data.</text>
</comment>
<dbReference type="GO" id="GO:0005829">
    <property type="term" value="C:cytosol"/>
    <property type="evidence" value="ECO:0007669"/>
    <property type="project" value="TreeGrafter"/>
</dbReference>
<comment type="cofactor">
    <cofactor evidence="9">
        <name>FAD</name>
        <dbReference type="ChEBI" id="CHEBI:57692"/>
    </cofactor>
    <text evidence="9">Binds 1 FAD per subunit.</text>
</comment>
<proteinExistence type="inferred from homology"/>
<evidence type="ECO:0000256" key="4">
    <source>
        <dbReference type="ARBA" id="ARBA00022827"/>
    </source>
</evidence>
<dbReference type="EMBL" id="JABANM010034076">
    <property type="protein sequence ID" value="KAF4700225.1"/>
    <property type="molecule type" value="Genomic_DNA"/>
</dbReference>
<dbReference type="GO" id="GO:0004362">
    <property type="term" value="F:glutathione-disulfide reductase (NADPH) activity"/>
    <property type="evidence" value="ECO:0007669"/>
    <property type="project" value="UniProtKB-EC"/>
</dbReference>
<feature type="binding site" evidence="9">
    <location>
        <position position="201"/>
    </location>
    <ligand>
        <name>FAD</name>
        <dbReference type="ChEBI" id="CHEBI:57692"/>
    </ligand>
</feature>
<keyword evidence="9" id="KW-0547">Nucleotide-binding</keyword>
<dbReference type="Pfam" id="PF07992">
    <property type="entry name" value="Pyr_redox_2"/>
    <property type="match status" value="1"/>
</dbReference>
<dbReference type="SUPFAM" id="SSF55424">
    <property type="entry name" value="FAD/NAD-linked reductases, dimerisation (C-terminal) domain"/>
    <property type="match status" value="1"/>
</dbReference>
<dbReference type="InterPro" id="IPR006322">
    <property type="entry name" value="Glutathione_Rdtase_euk/bac"/>
</dbReference>
<dbReference type="InterPro" id="IPR016156">
    <property type="entry name" value="FAD/NAD-linked_Rdtase_dimer_sf"/>
</dbReference>
<dbReference type="InterPro" id="IPR023753">
    <property type="entry name" value="FAD/NAD-binding_dom"/>
</dbReference>
<keyword evidence="9" id="KW-0520">NAD</keyword>
<dbReference type="GO" id="GO:0034599">
    <property type="term" value="P:cellular response to oxidative stress"/>
    <property type="evidence" value="ECO:0007669"/>
    <property type="project" value="TreeGrafter"/>
</dbReference>
<dbReference type="FunFam" id="3.50.50.60:FF:000235">
    <property type="entry name" value="Glutathione reductase"/>
    <property type="match status" value="1"/>
</dbReference>
<feature type="active site" description="Proton acceptor" evidence="8">
    <location>
        <position position="541"/>
    </location>
</feature>
<comment type="subcellular location">
    <subcellularLocation>
        <location evidence="12">Cytoplasm</location>
    </subcellularLocation>
</comment>
<keyword evidence="6" id="KW-1015">Disulfide bond</keyword>
<dbReference type="InterPro" id="IPR001100">
    <property type="entry name" value="Pyr_nuc-diS_OxRdtase"/>
</dbReference>
<dbReference type="InterPro" id="IPR046952">
    <property type="entry name" value="GSHR/TRXR-like"/>
</dbReference>
<keyword evidence="12" id="KW-0963">Cytoplasm</keyword>
<dbReference type="Proteomes" id="UP000574390">
    <property type="component" value="Unassembled WGS sequence"/>
</dbReference>
<gene>
    <name evidence="15" type="ORF">FOZ62_026744</name>
</gene>
<dbReference type="EC" id="1.8.1.7" evidence="12"/>
<comment type="catalytic activity">
    <reaction evidence="12">
        <text>2 glutathione + NADP(+) = glutathione disulfide + NADPH + H(+)</text>
        <dbReference type="Rhea" id="RHEA:11740"/>
        <dbReference type="ChEBI" id="CHEBI:15378"/>
        <dbReference type="ChEBI" id="CHEBI:57783"/>
        <dbReference type="ChEBI" id="CHEBI:57925"/>
        <dbReference type="ChEBI" id="CHEBI:58297"/>
        <dbReference type="ChEBI" id="CHEBI:58349"/>
        <dbReference type="EC" id="1.8.1.7"/>
    </reaction>
</comment>
<dbReference type="PANTHER" id="PTHR42737">
    <property type="entry name" value="GLUTATHIONE REDUCTASE"/>
    <property type="match status" value="1"/>
</dbReference>
<evidence type="ECO:0000259" key="13">
    <source>
        <dbReference type="Pfam" id="PF02852"/>
    </source>
</evidence>
<evidence type="ECO:0000256" key="10">
    <source>
        <dbReference type="PIRSR" id="PIRSR000350-4"/>
    </source>
</evidence>
<comment type="similarity">
    <text evidence="1 11">Belongs to the class-I pyridine nucleotide-disulfide oxidoreductase family.</text>
</comment>
<evidence type="ECO:0000256" key="1">
    <source>
        <dbReference type="ARBA" id="ARBA00007532"/>
    </source>
</evidence>
<feature type="binding site" evidence="9">
    <location>
        <begin position="267"/>
        <end position="274"/>
    </location>
    <ligand>
        <name>NAD(+)</name>
        <dbReference type="ChEBI" id="CHEBI:57540"/>
    </ligand>
</feature>
<dbReference type="Gene3D" id="3.30.390.30">
    <property type="match status" value="1"/>
</dbReference>
<feature type="domain" description="Pyridine nucleotide-disulphide oxidoreductase dimerisation" evidence="13">
    <location>
        <begin position="437"/>
        <end position="551"/>
    </location>
</feature>
<dbReference type="PANTHER" id="PTHR42737:SF2">
    <property type="entry name" value="GLUTATHIONE REDUCTASE"/>
    <property type="match status" value="1"/>
</dbReference>
<feature type="binding site" evidence="9">
    <location>
        <position position="133"/>
    </location>
    <ligand>
        <name>FAD</name>
        <dbReference type="ChEBI" id="CHEBI:57692"/>
    </ligand>
</feature>
<dbReference type="PIRSF" id="PIRSF000350">
    <property type="entry name" value="Mercury_reductase_MerA"/>
    <property type="match status" value="1"/>
</dbReference>
<accession>A0A7J6PVY5</accession>
<dbReference type="FunFam" id="3.30.390.30:FF:000003">
    <property type="entry name" value="Glutathione reductase"/>
    <property type="match status" value="1"/>
</dbReference>
<evidence type="ECO:0000256" key="3">
    <source>
        <dbReference type="ARBA" id="ARBA00022630"/>
    </source>
</evidence>
<dbReference type="GO" id="GO:0006749">
    <property type="term" value="P:glutathione metabolic process"/>
    <property type="evidence" value="ECO:0007669"/>
    <property type="project" value="InterPro"/>
</dbReference>
<evidence type="ECO:0000256" key="11">
    <source>
        <dbReference type="RuleBase" id="RU003691"/>
    </source>
</evidence>
<dbReference type="GO" id="GO:0050661">
    <property type="term" value="F:NADP binding"/>
    <property type="evidence" value="ECO:0007669"/>
    <property type="project" value="InterPro"/>
</dbReference>
<reference evidence="15 16" key="1">
    <citation type="submission" date="2020-04" db="EMBL/GenBank/DDBJ databases">
        <title>Perkinsus olseni comparative genomics.</title>
        <authorList>
            <person name="Bogema D.R."/>
        </authorList>
    </citation>
    <scope>NUCLEOTIDE SEQUENCE [LARGE SCALE GENOMIC DNA]</scope>
    <source>
        <strain evidence="15">ATCC PRA-205</strain>
    </source>
</reference>
<dbReference type="InterPro" id="IPR036188">
    <property type="entry name" value="FAD/NAD-bd_sf"/>
</dbReference>
<evidence type="ECO:0000313" key="16">
    <source>
        <dbReference type="Proteomes" id="UP000574390"/>
    </source>
</evidence>
<dbReference type="SUPFAM" id="SSF51905">
    <property type="entry name" value="FAD/NAD(P)-binding domain"/>
    <property type="match status" value="1"/>
</dbReference>
<feature type="binding site" evidence="9">
    <location>
        <position position="356"/>
    </location>
    <ligand>
        <name>NAD(+)</name>
        <dbReference type="ChEBI" id="CHEBI:57540"/>
    </ligand>
</feature>
<evidence type="ECO:0000256" key="2">
    <source>
        <dbReference type="ARBA" id="ARBA00011738"/>
    </source>
</evidence>
<dbReference type="GO" id="GO:0045454">
    <property type="term" value="P:cell redox homeostasis"/>
    <property type="evidence" value="ECO:0007669"/>
    <property type="project" value="InterPro"/>
</dbReference>
<feature type="binding site" evidence="9">
    <location>
        <position position="398"/>
    </location>
    <ligand>
        <name>FAD</name>
        <dbReference type="ChEBI" id="CHEBI:57692"/>
    </ligand>
</feature>
<evidence type="ECO:0000259" key="14">
    <source>
        <dbReference type="Pfam" id="PF07992"/>
    </source>
</evidence>
<comment type="function">
    <text evidence="12">Catalyzes the reduction of glutathione disulfide (GSSG) to reduced glutathione (GSH). Constitutes the major mechanism to maintain a high GSH:GSSG ratio in the cytosol.</text>
</comment>
<name>A0A7J6PVY5_PEROL</name>
<comment type="subunit">
    <text evidence="2">Homodimer.</text>
</comment>
<keyword evidence="4 9" id="KW-0274">FAD</keyword>
<organism evidence="15 16">
    <name type="scientific">Perkinsus olseni</name>
    <name type="common">Perkinsus atlanticus</name>
    <dbReference type="NCBI Taxonomy" id="32597"/>
    <lineage>
        <taxon>Eukaryota</taxon>
        <taxon>Sar</taxon>
        <taxon>Alveolata</taxon>
        <taxon>Perkinsozoa</taxon>
        <taxon>Perkinsea</taxon>
        <taxon>Perkinsida</taxon>
        <taxon>Perkinsidae</taxon>
        <taxon>Perkinsus</taxon>
    </lineage>
</organism>
<evidence type="ECO:0000256" key="8">
    <source>
        <dbReference type="PIRSR" id="PIRSR000350-2"/>
    </source>
</evidence>
<dbReference type="PRINTS" id="PR00411">
    <property type="entry name" value="PNDRDTASEI"/>
</dbReference>
<keyword evidence="5 11" id="KW-0560">Oxidoreductase</keyword>
<evidence type="ECO:0000256" key="5">
    <source>
        <dbReference type="ARBA" id="ARBA00023002"/>
    </source>
</evidence>
<keyword evidence="12" id="KW-0521">NADP</keyword>